<evidence type="ECO:0000256" key="6">
    <source>
        <dbReference type="ARBA" id="ARBA00022777"/>
    </source>
</evidence>
<feature type="binding site" evidence="12">
    <location>
        <position position="133"/>
    </location>
    <ligand>
        <name>Mg(2+)</name>
        <dbReference type="ChEBI" id="CHEBI:18420"/>
    </ligand>
</feature>
<dbReference type="RefSeq" id="WP_349245464.1">
    <property type="nucleotide sequence ID" value="NZ_JASCXX010000016.1"/>
</dbReference>
<comment type="caution">
    <text evidence="14">The sequence shown here is derived from an EMBL/GenBank/DDBJ whole genome shotgun (WGS) entry which is preliminary data.</text>
</comment>
<comment type="subcellular location">
    <subcellularLocation>
        <location evidence="12">Cytoplasm</location>
    </subcellularLocation>
</comment>
<name>A0AAW6TZJ4_9BACT</name>
<dbReference type="InterPro" id="IPR029057">
    <property type="entry name" value="PRTase-like"/>
</dbReference>
<protein>
    <recommendedName>
        <fullName evidence="12">Ribose-phosphate pyrophosphokinase</fullName>
        <shortName evidence="12">RPPK</shortName>
        <ecNumber evidence="12">2.7.6.1</ecNumber>
    </recommendedName>
    <alternativeName>
        <fullName evidence="12">5-phospho-D-ribosyl alpha-1-diphosphate synthase</fullName>
    </alternativeName>
    <alternativeName>
        <fullName evidence="12">Phosphoribosyl diphosphate synthase</fullName>
    </alternativeName>
    <alternativeName>
        <fullName evidence="12">Phosphoribosyl pyrophosphate synthase</fullName>
        <shortName evidence="12">P-Rib-PP synthase</shortName>
        <shortName evidence="12">PRPP synthase</shortName>
        <shortName evidence="12">PRPPase</shortName>
    </alternativeName>
</protein>
<comment type="caution">
    <text evidence="12">Lacks conserved residue(s) required for the propagation of feature annotation.</text>
</comment>
<evidence type="ECO:0000256" key="1">
    <source>
        <dbReference type="ARBA" id="ARBA00004996"/>
    </source>
</evidence>
<keyword evidence="5 12" id="KW-0547">Nucleotide-binding</keyword>
<feature type="binding site" evidence="12">
    <location>
        <begin position="40"/>
        <end position="42"/>
    </location>
    <ligand>
        <name>ATP</name>
        <dbReference type="ChEBI" id="CHEBI:30616"/>
    </ligand>
</feature>
<dbReference type="GO" id="GO:0006164">
    <property type="term" value="P:purine nucleotide biosynthetic process"/>
    <property type="evidence" value="ECO:0007669"/>
    <property type="project" value="TreeGrafter"/>
</dbReference>
<keyword evidence="4 12" id="KW-0545">Nucleotide biosynthesis</keyword>
<dbReference type="AlphaFoldDB" id="A0AAW6TZJ4"/>
<comment type="subunit">
    <text evidence="12">Homohexamer.</text>
</comment>
<proteinExistence type="inferred from homology"/>
<dbReference type="SMART" id="SM01400">
    <property type="entry name" value="Pribosyltran_N"/>
    <property type="match status" value="1"/>
</dbReference>
<feature type="binding site" evidence="12">
    <location>
        <position position="172"/>
    </location>
    <ligand>
        <name>Mg(2+)</name>
        <dbReference type="ChEBI" id="CHEBI:18420"/>
    </ligand>
</feature>
<evidence type="ECO:0000256" key="11">
    <source>
        <dbReference type="ARBA" id="ARBA00061444"/>
    </source>
</evidence>
<dbReference type="NCBIfam" id="TIGR01251">
    <property type="entry name" value="ribP_PPkin"/>
    <property type="match status" value="1"/>
</dbReference>
<evidence type="ECO:0000256" key="9">
    <source>
        <dbReference type="ARBA" id="ARBA00049535"/>
    </source>
</evidence>
<keyword evidence="15" id="KW-1185">Reference proteome</keyword>
<dbReference type="EMBL" id="JASCXX010000016">
    <property type="protein sequence ID" value="MDI6450055.1"/>
    <property type="molecule type" value="Genomic_DNA"/>
</dbReference>
<evidence type="ECO:0000313" key="14">
    <source>
        <dbReference type="EMBL" id="MDI6450055.1"/>
    </source>
</evidence>
<evidence type="ECO:0000256" key="4">
    <source>
        <dbReference type="ARBA" id="ARBA00022727"/>
    </source>
</evidence>
<dbReference type="InterPro" id="IPR000836">
    <property type="entry name" value="PRTase_dom"/>
</dbReference>
<dbReference type="Pfam" id="PF14572">
    <property type="entry name" value="Pribosyl_synth"/>
    <property type="match status" value="1"/>
</dbReference>
<evidence type="ECO:0000256" key="12">
    <source>
        <dbReference type="HAMAP-Rule" id="MF_00583"/>
    </source>
</evidence>
<comment type="similarity">
    <text evidence="11 12">Belongs to the ribose-phosphate pyrophosphokinase family. Class I subfamily.</text>
</comment>
<dbReference type="GO" id="GO:0016301">
    <property type="term" value="F:kinase activity"/>
    <property type="evidence" value="ECO:0007669"/>
    <property type="project" value="UniProtKB-KW"/>
</dbReference>
<dbReference type="HAMAP" id="MF_00583_B">
    <property type="entry name" value="RibP_PPkinase_B"/>
    <property type="match status" value="1"/>
</dbReference>
<gene>
    <name evidence="12" type="primary">prs</name>
    <name evidence="14" type="ORF">QJ522_13435</name>
</gene>
<comment type="catalytic activity">
    <reaction evidence="9 12">
        <text>D-ribose 5-phosphate + ATP = 5-phospho-alpha-D-ribose 1-diphosphate + AMP + H(+)</text>
        <dbReference type="Rhea" id="RHEA:15609"/>
        <dbReference type="ChEBI" id="CHEBI:15378"/>
        <dbReference type="ChEBI" id="CHEBI:30616"/>
        <dbReference type="ChEBI" id="CHEBI:58017"/>
        <dbReference type="ChEBI" id="CHEBI:78346"/>
        <dbReference type="ChEBI" id="CHEBI:456215"/>
        <dbReference type="EC" id="2.7.6.1"/>
    </reaction>
</comment>
<dbReference type="GO" id="GO:0000287">
    <property type="term" value="F:magnesium ion binding"/>
    <property type="evidence" value="ECO:0007669"/>
    <property type="project" value="UniProtKB-UniRule"/>
</dbReference>
<dbReference type="GO" id="GO:0002189">
    <property type="term" value="C:ribose phosphate diphosphokinase complex"/>
    <property type="evidence" value="ECO:0007669"/>
    <property type="project" value="TreeGrafter"/>
</dbReference>
<feature type="binding site" evidence="12">
    <location>
        <position position="197"/>
    </location>
    <ligand>
        <name>D-ribose 5-phosphate</name>
        <dbReference type="ChEBI" id="CHEBI:78346"/>
    </ligand>
</feature>
<evidence type="ECO:0000256" key="5">
    <source>
        <dbReference type="ARBA" id="ARBA00022741"/>
    </source>
</evidence>
<dbReference type="GO" id="GO:0005737">
    <property type="term" value="C:cytoplasm"/>
    <property type="evidence" value="ECO:0007669"/>
    <property type="project" value="UniProtKB-SubCell"/>
</dbReference>
<dbReference type="PANTHER" id="PTHR10210">
    <property type="entry name" value="RIBOSE-PHOSPHATE DIPHOSPHOKINASE FAMILY MEMBER"/>
    <property type="match status" value="1"/>
</dbReference>
<evidence type="ECO:0000256" key="7">
    <source>
        <dbReference type="ARBA" id="ARBA00022840"/>
    </source>
</evidence>
<keyword evidence="3 12" id="KW-0479">Metal-binding</keyword>
<dbReference type="GO" id="GO:0004749">
    <property type="term" value="F:ribose phosphate diphosphokinase activity"/>
    <property type="evidence" value="ECO:0007669"/>
    <property type="project" value="UniProtKB-UniRule"/>
</dbReference>
<dbReference type="CDD" id="cd06223">
    <property type="entry name" value="PRTases_typeI"/>
    <property type="match status" value="1"/>
</dbReference>
<evidence type="ECO:0000256" key="10">
    <source>
        <dbReference type="ARBA" id="ARBA00054914"/>
    </source>
</evidence>
<feature type="active site" evidence="12">
    <location>
        <position position="195"/>
    </location>
</feature>
<evidence type="ECO:0000256" key="3">
    <source>
        <dbReference type="ARBA" id="ARBA00022723"/>
    </source>
</evidence>
<comment type="pathway">
    <text evidence="1 12">Metabolic intermediate biosynthesis; 5-phospho-alpha-D-ribose 1-diphosphate biosynthesis; 5-phospho-alpha-D-ribose 1-diphosphate from D-ribose 5-phosphate (route I): step 1/1.</text>
</comment>
<dbReference type="InterPro" id="IPR029099">
    <property type="entry name" value="Pribosyltran_N"/>
</dbReference>
<dbReference type="InterPro" id="IPR037515">
    <property type="entry name" value="Rib-P_diPkinase_bac"/>
</dbReference>
<dbReference type="FunFam" id="3.40.50.2020:FF:000001">
    <property type="entry name" value="Ribose-phosphate pyrophosphokinase"/>
    <property type="match status" value="1"/>
</dbReference>
<sequence>MFLNDSLKIFSGSSNPALAGAVCKYLGIPVGGAKITRFPDGEKLIRIEDDVRGRDCFVVQSTCKPVDEHLVELLIYLDCLRRASAKRITAVVPYFGYARQDRKDEGRVPITAKMVANLIATAGADRVLAIDLHAHQLQGFFDIPVDHLTGELVLSHYFRDKKIDNLTVVSPDVGNIKTAARYASHLGGDLAIVHKRRMSGDCVRADELIGDVKGRNVLMCDDIIATAGTVCSAAELVKQRGCKKVFVGATHGVFAGEALQRLEAAPMDEVVVTDTIPLTDEVKKVDRIKVLTAASMLGEAIKRIHRDESVSSLFVKDA</sequence>
<dbReference type="GO" id="GO:0006015">
    <property type="term" value="P:5-phosphoribose 1-diphosphate biosynthetic process"/>
    <property type="evidence" value="ECO:0007669"/>
    <property type="project" value="UniProtKB-UniRule"/>
</dbReference>
<dbReference type="PANTHER" id="PTHR10210:SF41">
    <property type="entry name" value="RIBOSE-PHOSPHATE PYROPHOSPHOKINASE 1, CHLOROPLASTIC"/>
    <property type="match status" value="1"/>
</dbReference>
<keyword evidence="2 12" id="KW-0808">Transferase</keyword>
<accession>A0AAW6TZJ4</accession>
<dbReference type="NCBIfam" id="NF002320">
    <property type="entry name" value="PRK01259.1"/>
    <property type="match status" value="1"/>
</dbReference>
<dbReference type="Pfam" id="PF13793">
    <property type="entry name" value="Pribosyltran_N"/>
    <property type="match status" value="1"/>
</dbReference>
<dbReference type="Gene3D" id="3.40.50.2020">
    <property type="match status" value="2"/>
</dbReference>
<feature type="binding site" evidence="12">
    <location>
        <position position="221"/>
    </location>
    <ligand>
        <name>D-ribose 5-phosphate</name>
        <dbReference type="ChEBI" id="CHEBI:78346"/>
    </ligand>
</feature>
<dbReference type="SUPFAM" id="SSF53271">
    <property type="entry name" value="PRTase-like"/>
    <property type="match status" value="1"/>
</dbReference>
<keyword evidence="7 12" id="KW-0067">ATP-binding</keyword>
<organism evidence="14 15">
    <name type="scientific">Anaerobaca lacustris</name>
    <dbReference type="NCBI Taxonomy" id="3044600"/>
    <lineage>
        <taxon>Bacteria</taxon>
        <taxon>Pseudomonadati</taxon>
        <taxon>Planctomycetota</taxon>
        <taxon>Phycisphaerae</taxon>
        <taxon>Sedimentisphaerales</taxon>
        <taxon>Anaerobacaceae</taxon>
        <taxon>Anaerobaca</taxon>
    </lineage>
</organism>
<evidence type="ECO:0000259" key="13">
    <source>
        <dbReference type="Pfam" id="PF13793"/>
    </source>
</evidence>
<dbReference type="EC" id="2.7.6.1" evidence="12"/>
<keyword evidence="12" id="KW-0963">Cytoplasm</keyword>
<feature type="binding site" evidence="12">
    <location>
        <begin position="99"/>
        <end position="100"/>
    </location>
    <ligand>
        <name>ATP</name>
        <dbReference type="ChEBI" id="CHEBI:30616"/>
    </ligand>
</feature>
<dbReference type="InterPro" id="IPR005946">
    <property type="entry name" value="Rib-P_diPkinase"/>
</dbReference>
<keyword evidence="6 12" id="KW-0418">Kinase</keyword>
<dbReference type="Proteomes" id="UP001431776">
    <property type="component" value="Unassembled WGS sequence"/>
</dbReference>
<keyword evidence="8 12" id="KW-0460">Magnesium</keyword>
<reference evidence="14" key="1">
    <citation type="submission" date="2023-05" db="EMBL/GenBank/DDBJ databases">
        <title>Anaerotaeda fermentans gen. nov., sp. nov., a novel anaerobic planctomycete of the new family within the order Sedimentisphaerales isolated from Taman Peninsula, Russia.</title>
        <authorList>
            <person name="Khomyakova M.A."/>
            <person name="Merkel A.Y."/>
            <person name="Slobodkin A.I."/>
        </authorList>
    </citation>
    <scope>NUCLEOTIDE SEQUENCE</scope>
    <source>
        <strain evidence="14">M17dextr</strain>
    </source>
</reference>
<dbReference type="GO" id="GO:0005524">
    <property type="term" value="F:ATP binding"/>
    <property type="evidence" value="ECO:0007669"/>
    <property type="project" value="UniProtKB-KW"/>
</dbReference>
<comment type="function">
    <text evidence="10 12">Involved in the biosynthesis of the central metabolite phospho-alpha-D-ribosyl-1-pyrophosphate (PRPP) via the transfer of pyrophosphoryl group from ATP to 1-hydroxyl of ribose-5-phosphate (Rib-5-P).</text>
</comment>
<feature type="domain" description="Ribose-phosphate pyrophosphokinase N-terminal" evidence="13">
    <location>
        <begin position="7"/>
        <end position="123"/>
    </location>
</feature>
<evidence type="ECO:0000313" key="15">
    <source>
        <dbReference type="Proteomes" id="UP001431776"/>
    </source>
</evidence>
<evidence type="ECO:0000256" key="2">
    <source>
        <dbReference type="ARBA" id="ARBA00022679"/>
    </source>
</evidence>
<evidence type="ECO:0000256" key="8">
    <source>
        <dbReference type="ARBA" id="ARBA00022842"/>
    </source>
</evidence>
<comment type="cofactor">
    <cofactor evidence="12">
        <name>Mg(2+)</name>
        <dbReference type="ChEBI" id="CHEBI:18420"/>
    </cofactor>
    <text evidence="12">Binds 2 Mg(2+) ions per subunit.</text>
</comment>